<dbReference type="GO" id="GO:0008757">
    <property type="term" value="F:S-adenosylmethionine-dependent methyltransferase activity"/>
    <property type="evidence" value="ECO:0007669"/>
    <property type="project" value="InterPro"/>
</dbReference>
<dbReference type="GO" id="GO:0032259">
    <property type="term" value="P:methylation"/>
    <property type="evidence" value="ECO:0007669"/>
    <property type="project" value="UniProtKB-KW"/>
</dbReference>
<comment type="caution">
    <text evidence="2">The sequence shown here is derived from an EMBL/GenBank/DDBJ whole genome shotgun (WGS) entry which is preliminary data.</text>
</comment>
<keyword evidence="2" id="KW-0808">Transferase</keyword>
<dbReference type="Gene3D" id="3.40.50.150">
    <property type="entry name" value="Vaccinia Virus protein VP39"/>
    <property type="match status" value="1"/>
</dbReference>
<dbReference type="AlphaFoldDB" id="A0A6B0YUM3"/>
<organism evidence="2">
    <name type="scientific">Caldilineaceae bacterium SB0664_bin_27</name>
    <dbReference type="NCBI Taxonomy" id="2605260"/>
    <lineage>
        <taxon>Bacteria</taxon>
        <taxon>Bacillati</taxon>
        <taxon>Chloroflexota</taxon>
        <taxon>Caldilineae</taxon>
        <taxon>Caldilineales</taxon>
        <taxon>Caldilineaceae</taxon>
    </lineage>
</organism>
<evidence type="ECO:0000259" key="1">
    <source>
        <dbReference type="Pfam" id="PF08241"/>
    </source>
</evidence>
<gene>
    <name evidence="2" type="ORF">F4Y42_15360</name>
</gene>
<sequence>MTQTDLDPNLPGRGLDYERMPGHWLLAQLGKRVLRPGGLELTRHMLEALDIQATDHVIEFAPGLGVTARETLERNPLSYTGVERDEAAAKQVNNYLDGPGRNCLVGRAEDTGLPEASATVVYGEAMLSMQTPGHKESIVKEAARLLQSGGRYGIHELSLQPDDLDEERKSEINKKLSDAIHVGARPLTPTEWKDLLEQCGFQVATQESAPMHLLEPARFVKDEGLPRTLRFLFKVATTPAARRRILKMRSVFRQYASNLGAITLIAVKK</sequence>
<dbReference type="Pfam" id="PF08241">
    <property type="entry name" value="Methyltransf_11"/>
    <property type="match status" value="1"/>
</dbReference>
<dbReference type="EMBL" id="VXRG01000127">
    <property type="protein sequence ID" value="MXY94816.1"/>
    <property type="molecule type" value="Genomic_DNA"/>
</dbReference>
<evidence type="ECO:0000313" key="2">
    <source>
        <dbReference type="EMBL" id="MXY94816.1"/>
    </source>
</evidence>
<keyword evidence="2" id="KW-0489">Methyltransferase</keyword>
<protein>
    <submittedName>
        <fullName evidence="2">Class I SAM-dependent methyltransferase</fullName>
    </submittedName>
</protein>
<dbReference type="InterPro" id="IPR013216">
    <property type="entry name" value="Methyltransf_11"/>
</dbReference>
<name>A0A6B0YUM3_9CHLR</name>
<dbReference type="SUPFAM" id="SSF53335">
    <property type="entry name" value="S-adenosyl-L-methionine-dependent methyltransferases"/>
    <property type="match status" value="1"/>
</dbReference>
<accession>A0A6B0YUM3</accession>
<proteinExistence type="predicted"/>
<feature type="domain" description="Methyltransferase type 11" evidence="1">
    <location>
        <begin position="59"/>
        <end position="152"/>
    </location>
</feature>
<dbReference type="InterPro" id="IPR029063">
    <property type="entry name" value="SAM-dependent_MTases_sf"/>
</dbReference>
<reference evidence="2" key="1">
    <citation type="submission" date="2019-09" db="EMBL/GenBank/DDBJ databases">
        <title>Characterisation of the sponge microbiome using genome-centric metagenomics.</title>
        <authorList>
            <person name="Engelberts J.P."/>
            <person name="Robbins S.J."/>
            <person name="De Goeij J.M."/>
            <person name="Aranda M."/>
            <person name="Bell S.C."/>
            <person name="Webster N.S."/>
        </authorList>
    </citation>
    <scope>NUCLEOTIDE SEQUENCE</scope>
    <source>
        <strain evidence="2">SB0664_bin_27</strain>
    </source>
</reference>